<dbReference type="InterPro" id="IPR029033">
    <property type="entry name" value="His_PPase_superfam"/>
</dbReference>
<evidence type="ECO:0000256" key="2">
    <source>
        <dbReference type="ARBA" id="ARBA00023235"/>
    </source>
</evidence>
<accession>A0A1Y1VKX7</accession>
<sequence>MSKEIWIIRHGQSLANNGQKTSIPSTIPLSELGHQQAENLTTQVINRPDLIIVSPYLRTQETSQPVRNKFKDVPVETWPIQEFTYIEPSRCINTTTEERRPLVLEYWKRKDPYYKDGENAESFAMLYERVRSMFKKLNQLNKENYKFIVIFCHGQFMKAAQVYVSNPKSTIEEAMDHFIDKNLNNEIKNTQIDKYSIVDSEIMKIN</sequence>
<evidence type="ECO:0000256" key="1">
    <source>
        <dbReference type="ARBA" id="ARBA00023152"/>
    </source>
</evidence>
<name>A0A1Y1VKX7_9FUNG</name>
<protein>
    <submittedName>
        <fullName evidence="3">Phosphoglycerate mutase-like protein</fullName>
    </submittedName>
</protein>
<dbReference type="PANTHER" id="PTHR48100:SF1">
    <property type="entry name" value="HISTIDINE PHOSPHATASE FAMILY PROTEIN-RELATED"/>
    <property type="match status" value="1"/>
</dbReference>
<comment type="caution">
    <text evidence="3">The sequence shown here is derived from an EMBL/GenBank/DDBJ whole genome shotgun (WGS) entry which is preliminary data.</text>
</comment>
<dbReference type="PROSITE" id="PS00175">
    <property type="entry name" value="PG_MUTASE"/>
    <property type="match status" value="1"/>
</dbReference>
<dbReference type="InterPro" id="IPR001345">
    <property type="entry name" value="PG/BPGM_mutase_AS"/>
</dbReference>
<keyword evidence="2" id="KW-0413">Isomerase</keyword>
<reference evidence="3 4" key="1">
    <citation type="submission" date="2016-08" db="EMBL/GenBank/DDBJ databases">
        <title>Genomes of anaerobic fungi encode conserved fungal cellulosomes for biomass hydrolysis.</title>
        <authorList>
            <consortium name="DOE Joint Genome Institute"/>
            <person name="Haitjema C.H."/>
            <person name="Gilmore S.P."/>
            <person name="Henske J.K."/>
            <person name="Solomon K.V."/>
            <person name="De Groot R."/>
            <person name="Kuo A."/>
            <person name="Mondo S.J."/>
            <person name="Salamov A.A."/>
            <person name="Labutti K."/>
            <person name="Zhao Z."/>
            <person name="Chiniquy J."/>
            <person name="Barry K."/>
            <person name="Brewer H.M."/>
            <person name="Purvine S.O."/>
            <person name="Wright A.T."/>
            <person name="Boxma B."/>
            <person name="Van Alen T."/>
            <person name="Hackstein J.H."/>
            <person name="Baker S.E."/>
            <person name="Grigoriev I.V."/>
            <person name="O'Malley M.A."/>
        </authorList>
    </citation>
    <scope>NUCLEOTIDE SEQUENCE [LARGE SCALE GENOMIC DNA]</scope>
    <source>
        <strain evidence="4">finn</strain>
    </source>
</reference>
<dbReference type="GO" id="GO:0005737">
    <property type="term" value="C:cytoplasm"/>
    <property type="evidence" value="ECO:0007669"/>
    <property type="project" value="TreeGrafter"/>
</dbReference>
<reference evidence="3 4" key="2">
    <citation type="submission" date="2016-08" db="EMBL/GenBank/DDBJ databases">
        <title>Pervasive Adenine N6-methylation of Active Genes in Fungi.</title>
        <authorList>
            <consortium name="DOE Joint Genome Institute"/>
            <person name="Mondo S.J."/>
            <person name="Dannebaum R.O."/>
            <person name="Kuo R.C."/>
            <person name="Labutti K."/>
            <person name="Haridas S."/>
            <person name="Kuo A."/>
            <person name="Salamov A."/>
            <person name="Ahrendt S.R."/>
            <person name="Lipzen A."/>
            <person name="Sullivan W."/>
            <person name="Andreopoulos W.B."/>
            <person name="Clum A."/>
            <person name="Lindquist E."/>
            <person name="Daum C."/>
            <person name="Ramamoorthy G.K."/>
            <person name="Gryganskyi A."/>
            <person name="Culley D."/>
            <person name="Magnuson J.K."/>
            <person name="James T.Y."/>
            <person name="O'Malley M.A."/>
            <person name="Stajich J.E."/>
            <person name="Spatafora J.W."/>
            <person name="Visel A."/>
            <person name="Grigoriev I.V."/>
        </authorList>
    </citation>
    <scope>NUCLEOTIDE SEQUENCE [LARGE SCALE GENOMIC DNA]</scope>
    <source>
        <strain evidence="4">finn</strain>
    </source>
</reference>
<evidence type="ECO:0000313" key="3">
    <source>
        <dbReference type="EMBL" id="ORX59121.1"/>
    </source>
</evidence>
<dbReference type="CDD" id="cd07067">
    <property type="entry name" value="HP_PGM_like"/>
    <property type="match status" value="1"/>
</dbReference>
<dbReference type="PANTHER" id="PTHR48100">
    <property type="entry name" value="BROAD-SPECIFICITY PHOSPHATASE YOR283W-RELATED"/>
    <property type="match status" value="1"/>
</dbReference>
<keyword evidence="1" id="KW-0324">Glycolysis</keyword>
<dbReference type="Pfam" id="PF00300">
    <property type="entry name" value="His_Phos_1"/>
    <property type="match status" value="1"/>
</dbReference>
<dbReference type="Proteomes" id="UP000193719">
    <property type="component" value="Unassembled WGS sequence"/>
</dbReference>
<dbReference type="SUPFAM" id="SSF53254">
    <property type="entry name" value="Phosphoglycerate mutase-like"/>
    <property type="match status" value="1"/>
</dbReference>
<dbReference type="EMBL" id="MCFH01000003">
    <property type="protein sequence ID" value="ORX59121.1"/>
    <property type="molecule type" value="Genomic_DNA"/>
</dbReference>
<keyword evidence="4" id="KW-1185">Reference proteome</keyword>
<dbReference type="OrthoDB" id="2111747at2759"/>
<evidence type="ECO:0000313" key="4">
    <source>
        <dbReference type="Proteomes" id="UP000193719"/>
    </source>
</evidence>
<dbReference type="GO" id="GO:0016791">
    <property type="term" value="F:phosphatase activity"/>
    <property type="evidence" value="ECO:0007669"/>
    <property type="project" value="TreeGrafter"/>
</dbReference>
<organism evidence="3 4">
    <name type="scientific">Piromyces finnis</name>
    <dbReference type="NCBI Taxonomy" id="1754191"/>
    <lineage>
        <taxon>Eukaryota</taxon>
        <taxon>Fungi</taxon>
        <taxon>Fungi incertae sedis</taxon>
        <taxon>Chytridiomycota</taxon>
        <taxon>Chytridiomycota incertae sedis</taxon>
        <taxon>Neocallimastigomycetes</taxon>
        <taxon>Neocallimastigales</taxon>
        <taxon>Neocallimastigaceae</taxon>
        <taxon>Piromyces</taxon>
    </lineage>
</organism>
<dbReference type="InterPro" id="IPR013078">
    <property type="entry name" value="His_Pase_superF_clade-1"/>
</dbReference>
<dbReference type="AlphaFoldDB" id="A0A1Y1VKX7"/>
<proteinExistence type="predicted"/>
<gene>
    <name evidence="3" type="ORF">BCR36DRAFT_579757</name>
</gene>
<dbReference type="SMART" id="SM00855">
    <property type="entry name" value="PGAM"/>
    <property type="match status" value="1"/>
</dbReference>
<dbReference type="Gene3D" id="3.40.50.1240">
    <property type="entry name" value="Phosphoglycerate mutase-like"/>
    <property type="match status" value="1"/>
</dbReference>
<dbReference type="InterPro" id="IPR050275">
    <property type="entry name" value="PGM_Phosphatase"/>
</dbReference>